<protein>
    <submittedName>
        <fullName evidence="1">Uncharacterized protein</fullName>
    </submittedName>
</protein>
<dbReference type="RefSeq" id="WP_130157775.1">
    <property type="nucleotide sequence ID" value="NZ_SGIS01000016.1"/>
</dbReference>
<comment type="caution">
    <text evidence="1">The sequence shown here is derived from an EMBL/GenBank/DDBJ whole genome shotgun (WGS) entry which is preliminary data.</text>
</comment>
<organism evidence="1 2">
    <name type="scientific">Sphingomonas populi</name>
    <dbReference type="NCBI Taxonomy" id="2484750"/>
    <lineage>
        <taxon>Bacteria</taxon>
        <taxon>Pseudomonadati</taxon>
        <taxon>Pseudomonadota</taxon>
        <taxon>Alphaproteobacteria</taxon>
        <taxon>Sphingomonadales</taxon>
        <taxon>Sphingomonadaceae</taxon>
        <taxon>Sphingomonas</taxon>
    </lineage>
</organism>
<reference evidence="1 2" key="1">
    <citation type="submission" date="2019-02" db="EMBL/GenBank/DDBJ databases">
        <authorList>
            <person name="Li Y."/>
        </authorList>
    </citation>
    <scope>NUCLEOTIDE SEQUENCE [LARGE SCALE GENOMIC DNA]</scope>
    <source>
        <strain evidence="1 2">3-7</strain>
    </source>
</reference>
<evidence type="ECO:0000313" key="2">
    <source>
        <dbReference type="Proteomes" id="UP000292085"/>
    </source>
</evidence>
<dbReference type="AlphaFoldDB" id="A0A4Q6Y4I4"/>
<dbReference type="EMBL" id="SGIS01000016">
    <property type="protein sequence ID" value="RZF64287.1"/>
    <property type="molecule type" value="Genomic_DNA"/>
</dbReference>
<evidence type="ECO:0000313" key="1">
    <source>
        <dbReference type="EMBL" id="RZF64287.1"/>
    </source>
</evidence>
<name>A0A4Q6Y4I4_9SPHN</name>
<sequence length="78" mass="8502">MAAPTPRSPGERLRDVADRLYALAERWDTPTRSLAARQTLHDDTENAAGDVRAVVRGNARGPVNPPLEISADGHRCGW</sequence>
<proteinExistence type="predicted"/>
<accession>A0A4Q6Y4I4</accession>
<gene>
    <name evidence="1" type="ORF">EWE75_12130</name>
</gene>
<keyword evidence="2" id="KW-1185">Reference proteome</keyword>
<dbReference type="Proteomes" id="UP000292085">
    <property type="component" value="Unassembled WGS sequence"/>
</dbReference>